<comment type="caution">
    <text evidence="1">The sequence shown here is derived from an EMBL/GenBank/DDBJ whole genome shotgun (WGS) entry which is preliminary data.</text>
</comment>
<dbReference type="EMBL" id="JXTC01000178">
    <property type="protein sequence ID" value="PON83479.1"/>
    <property type="molecule type" value="Genomic_DNA"/>
</dbReference>
<dbReference type="Proteomes" id="UP000237000">
    <property type="component" value="Unassembled WGS sequence"/>
</dbReference>
<protein>
    <submittedName>
        <fullName evidence="1">UDP-glucuronosyl/UDP-glucosyltransferase</fullName>
    </submittedName>
</protein>
<keyword evidence="1" id="KW-0808">Transferase</keyword>
<keyword evidence="2" id="KW-1185">Reference proteome</keyword>
<dbReference type="Gene3D" id="3.40.50.2000">
    <property type="entry name" value="Glycogen Phosphorylase B"/>
    <property type="match status" value="1"/>
</dbReference>
<organism evidence="1 2">
    <name type="scientific">Trema orientale</name>
    <name type="common">Charcoal tree</name>
    <name type="synonym">Celtis orientalis</name>
    <dbReference type="NCBI Taxonomy" id="63057"/>
    <lineage>
        <taxon>Eukaryota</taxon>
        <taxon>Viridiplantae</taxon>
        <taxon>Streptophyta</taxon>
        <taxon>Embryophyta</taxon>
        <taxon>Tracheophyta</taxon>
        <taxon>Spermatophyta</taxon>
        <taxon>Magnoliopsida</taxon>
        <taxon>eudicotyledons</taxon>
        <taxon>Gunneridae</taxon>
        <taxon>Pentapetalae</taxon>
        <taxon>rosids</taxon>
        <taxon>fabids</taxon>
        <taxon>Rosales</taxon>
        <taxon>Cannabaceae</taxon>
        <taxon>Trema</taxon>
    </lineage>
</organism>
<gene>
    <name evidence="1" type="ORF">TorRG33x02_207510</name>
</gene>
<evidence type="ECO:0000313" key="2">
    <source>
        <dbReference type="Proteomes" id="UP000237000"/>
    </source>
</evidence>
<reference evidence="2" key="1">
    <citation type="submission" date="2016-06" db="EMBL/GenBank/DDBJ databases">
        <title>Parallel loss of symbiosis genes in relatives of nitrogen-fixing non-legume Parasponia.</title>
        <authorList>
            <person name="Van Velzen R."/>
            <person name="Holmer R."/>
            <person name="Bu F."/>
            <person name="Rutten L."/>
            <person name="Van Zeijl A."/>
            <person name="Liu W."/>
            <person name="Santuari L."/>
            <person name="Cao Q."/>
            <person name="Sharma T."/>
            <person name="Shen D."/>
            <person name="Roswanjaya Y."/>
            <person name="Wardhani T."/>
            <person name="Kalhor M.S."/>
            <person name="Jansen J."/>
            <person name="Van den Hoogen J."/>
            <person name="Gungor B."/>
            <person name="Hartog M."/>
            <person name="Hontelez J."/>
            <person name="Verver J."/>
            <person name="Yang W.-C."/>
            <person name="Schijlen E."/>
            <person name="Repin R."/>
            <person name="Schilthuizen M."/>
            <person name="Schranz E."/>
            <person name="Heidstra R."/>
            <person name="Miyata K."/>
            <person name="Fedorova E."/>
            <person name="Kohlen W."/>
            <person name="Bisseling T."/>
            <person name="Smit S."/>
            <person name="Geurts R."/>
        </authorList>
    </citation>
    <scope>NUCLEOTIDE SEQUENCE [LARGE SCALE GENOMIC DNA]</scope>
    <source>
        <strain evidence="2">cv. RG33-2</strain>
    </source>
</reference>
<sequence length="115" mass="12785">MSSVDDDDDGIRSGNQIRVALIEDGLSLEDRVRPGKLSESVLRLMPGKSLGWALDIAERKGIKRVAFSPAAVAHLLQAFSIPKFIDQGITLIQMGRYYNRLDSNTYPLSRSEHLD</sequence>
<evidence type="ECO:0000313" key="1">
    <source>
        <dbReference type="EMBL" id="PON83479.1"/>
    </source>
</evidence>
<dbReference type="AlphaFoldDB" id="A0A2P5ED57"/>
<dbReference type="GO" id="GO:0016740">
    <property type="term" value="F:transferase activity"/>
    <property type="evidence" value="ECO:0007669"/>
    <property type="project" value="UniProtKB-KW"/>
</dbReference>
<dbReference type="InParanoid" id="A0A2P5ED57"/>
<dbReference type="OrthoDB" id="5835829at2759"/>
<accession>A0A2P5ED57</accession>
<proteinExistence type="predicted"/>
<name>A0A2P5ED57_TREOI</name>